<evidence type="ECO:0000256" key="6">
    <source>
        <dbReference type="PIRSR" id="PIRSR000137-2"/>
    </source>
</evidence>
<dbReference type="Pfam" id="PF00732">
    <property type="entry name" value="GMC_oxred_N"/>
    <property type="match status" value="1"/>
</dbReference>
<sequence>FIPGKSNTVLLATPRPKHLDAQSDPDDLHGVTEYDYIIVGGGTAGCVLASRLSEDAGVTVLVVEAGQSDLTHLMSRIPVGNGQLLNSRVANWDYETESEAQMNGRKIYINLLVYNRGSPDDFEEWQRLGNEDRILVHYQDVQSFRTTLLHHHAGREGGDSEWLASFSNTLFPVDSCAAIGIRKTSDLNCSTGTIGATIFQRFIDRKGHRSSAATAYITSDVARRPNLKIAVGQTVTKLIFDTSGKHPQASGVILSAGATVSPQSLMLSGIRLAAELRKHNIPVICDLPGVGANVADHLTAPMVLKSKMKSMQYLFSPVKSLPALFEWLRFGTGATTTTVVEAACFLRSADRPDAPEELKRNNATSGKASPDLEIPFAPLSFLDHGAAQAPVDQDWGTLAPCLLGPTSRGRITLADTSPFSFPRIKANYLSTKNDRDLIAYDIRVRIDIVRAPPLRDIFDGWWAPSFDIAKNATDEQLLEHVRKNGQTIHHAMCSAKMGPKTGGMSVVDDRCRVHGVRGLRVVDAGIFPTLVACHPCAVVVSMAEKAADVIKEDRRSKAGV</sequence>
<dbReference type="Proteomes" id="UP000309340">
    <property type="component" value="Unassembled WGS sequence"/>
</dbReference>
<organism evidence="9 10">
    <name type="scientific">Friedmanniomyces simplex</name>
    <dbReference type="NCBI Taxonomy" id="329884"/>
    <lineage>
        <taxon>Eukaryota</taxon>
        <taxon>Fungi</taxon>
        <taxon>Dikarya</taxon>
        <taxon>Ascomycota</taxon>
        <taxon>Pezizomycotina</taxon>
        <taxon>Dothideomycetes</taxon>
        <taxon>Dothideomycetidae</taxon>
        <taxon>Mycosphaerellales</taxon>
        <taxon>Teratosphaeriaceae</taxon>
        <taxon>Friedmanniomyces</taxon>
    </lineage>
</organism>
<name>A0A4U0WC42_9PEZI</name>
<dbReference type="PIRSF" id="PIRSF000137">
    <property type="entry name" value="Alcohol_oxidase"/>
    <property type="match status" value="1"/>
</dbReference>
<comment type="similarity">
    <text evidence="2">Belongs to the GMC oxidoreductase family.</text>
</comment>
<dbReference type="GO" id="GO:0050660">
    <property type="term" value="F:flavin adenine dinucleotide binding"/>
    <property type="evidence" value="ECO:0007669"/>
    <property type="project" value="InterPro"/>
</dbReference>
<feature type="domain" description="Glucose-methanol-choline oxidoreductase C-terminal" evidence="8">
    <location>
        <begin position="405"/>
        <end position="543"/>
    </location>
</feature>
<accession>A0A4U0WC42</accession>
<dbReference type="PANTHER" id="PTHR11552">
    <property type="entry name" value="GLUCOSE-METHANOL-CHOLINE GMC OXIDOREDUCTASE"/>
    <property type="match status" value="1"/>
</dbReference>
<comment type="cofactor">
    <cofactor evidence="1 6">
        <name>FAD</name>
        <dbReference type="ChEBI" id="CHEBI:57692"/>
    </cofactor>
</comment>
<dbReference type="SUPFAM" id="SSF51905">
    <property type="entry name" value="FAD/NAD(P)-binding domain"/>
    <property type="match status" value="1"/>
</dbReference>
<dbReference type="EMBL" id="NAJQ01001441">
    <property type="protein sequence ID" value="TKA58975.1"/>
    <property type="molecule type" value="Genomic_DNA"/>
</dbReference>
<dbReference type="InterPro" id="IPR036188">
    <property type="entry name" value="FAD/NAD-bd_sf"/>
</dbReference>
<dbReference type="Gene3D" id="3.50.50.60">
    <property type="entry name" value="FAD/NAD(P)-binding domain"/>
    <property type="match status" value="1"/>
</dbReference>
<dbReference type="PANTHER" id="PTHR11552:SF147">
    <property type="entry name" value="CHOLINE DEHYDROGENASE, MITOCHONDRIAL"/>
    <property type="match status" value="1"/>
</dbReference>
<dbReference type="OrthoDB" id="269227at2759"/>
<evidence type="ECO:0000256" key="5">
    <source>
        <dbReference type="PIRSR" id="PIRSR000137-1"/>
    </source>
</evidence>
<feature type="active site" description="Proton donor" evidence="5">
    <location>
        <position position="490"/>
    </location>
</feature>
<comment type="caution">
    <text evidence="9">The sequence shown here is derived from an EMBL/GenBank/DDBJ whole genome shotgun (WGS) entry which is preliminary data.</text>
</comment>
<evidence type="ECO:0000259" key="8">
    <source>
        <dbReference type="Pfam" id="PF05199"/>
    </source>
</evidence>
<dbReference type="InterPro" id="IPR007867">
    <property type="entry name" value="GMC_OxRtase_C"/>
</dbReference>
<evidence type="ECO:0000256" key="2">
    <source>
        <dbReference type="ARBA" id="ARBA00010790"/>
    </source>
</evidence>
<reference evidence="9 10" key="1">
    <citation type="submission" date="2017-03" db="EMBL/GenBank/DDBJ databases">
        <title>Genomes of endolithic fungi from Antarctica.</title>
        <authorList>
            <person name="Coleine C."/>
            <person name="Masonjones S."/>
            <person name="Stajich J.E."/>
        </authorList>
    </citation>
    <scope>NUCLEOTIDE SEQUENCE [LARGE SCALE GENOMIC DNA]</scope>
    <source>
        <strain evidence="9 10">CCFEE 5184</strain>
    </source>
</reference>
<dbReference type="Pfam" id="PF05199">
    <property type="entry name" value="GMC_oxred_C"/>
    <property type="match status" value="1"/>
</dbReference>
<dbReference type="Gene3D" id="3.30.560.10">
    <property type="entry name" value="Glucose Oxidase, domain 3"/>
    <property type="match status" value="1"/>
</dbReference>
<feature type="binding site" evidence="6">
    <location>
        <position position="235"/>
    </location>
    <ligand>
        <name>FAD</name>
        <dbReference type="ChEBI" id="CHEBI:57692"/>
    </ligand>
</feature>
<evidence type="ECO:0000313" key="9">
    <source>
        <dbReference type="EMBL" id="TKA58975.1"/>
    </source>
</evidence>
<feature type="domain" description="Glucose-methanol-choline oxidoreductase N-terminal" evidence="7">
    <location>
        <begin position="34"/>
        <end position="298"/>
    </location>
</feature>
<evidence type="ECO:0000256" key="4">
    <source>
        <dbReference type="ARBA" id="ARBA00022827"/>
    </source>
</evidence>
<protein>
    <recommendedName>
        <fullName evidence="11">Glucose-methanol-choline oxidoreductase N-terminal domain-containing protein</fullName>
    </recommendedName>
</protein>
<keyword evidence="4 6" id="KW-0274">FAD</keyword>
<dbReference type="AlphaFoldDB" id="A0A4U0WC42"/>
<feature type="binding site" evidence="6">
    <location>
        <begin position="110"/>
        <end position="113"/>
    </location>
    <ligand>
        <name>FAD</name>
        <dbReference type="ChEBI" id="CHEBI:57692"/>
    </ligand>
</feature>
<proteinExistence type="inferred from homology"/>
<evidence type="ECO:0000313" key="10">
    <source>
        <dbReference type="Proteomes" id="UP000309340"/>
    </source>
</evidence>
<feature type="active site" description="Proton acceptor" evidence="5">
    <location>
        <position position="534"/>
    </location>
</feature>
<keyword evidence="3" id="KW-0285">Flavoprotein</keyword>
<evidence type="ECO:0000259" key="7">
    <source>
        <dbReference type="Pfam" id="PF00732"/>
    </source>
</evidence>
<feature type="non-terminal residue" evidence="9">
    <location>
        <position position="1"/>
    </location>
</feature>
<evidence type="ECO:0000256" key="1">
    <source>
        <dbReference type="ARBA" id="ARBA00001974"/>
    </source>
</evidence>
<dbReference type="STRING" id="329884.A0A4U0WC42"/>
<dbReference type="GO" id="GO:0016614">
    <property type="term" value="F:oxidoreductase activity, acting on CH-OH group of donors"/>
    <property type="evidence" value="ECO:0007669"/>
    <property type="project" value="InterPro"/>
</dbReference>
<dbReference type="InterPro" id="IPR012132">
    <property type="entry name" value="GMC_OxRdtase"/>
</dbReference>
<keyword evidence="10" id="KW-1185">Reference proteome</keyword>
<gene>
    <name evidence="9" type="ORF">B0A55_10561</name>
</gene>
<dbReference type="SUPFAM" id="SSF54373">
    <property type="entry name" value="FAD-linked reductases, C-terminal domain"/>
    <property type="match status" value="1"/>
</dbReference>
<dbReference type="InterPro" id="IPR000172">
    <property type="entry name" value="GMC_OxRdtase_N"/>
</dbReference>
<evidence type="ECO:0008006" key="11">
    <source>
        <dbReference type="Google" id="ProtNLM"/>
    </source>
</evidence>
<evidence type="ECO:0000256" key="3">
    <source>
        <dbReference type="ARBA" id="ARBA00022630"/>
    </source>
</evidence>